<dbReference type="PRINTS" id="PR00081">
    <property type="entry name" value="GDHRDH"/>
</dbReference>
<dbReference type="Proteomes" id="UP000235005">
    <property type="component" value="Unassembled WGS sequence"/>
</dbReference>
<dbReference type="PANTHER" id="PTHR44196:SF1">
    <property type="entry name" value="DEHYDROGENASE_REDUCTASE SDR FAMILY MEMBER 7B"/>
    <property type="match status" value="1"/>
</dbReference>
<proteinExistence type="inferred from homology"/>
<evidence type="ECO:0000256" key="2">
    <source>
        <dbReference type="ARBA" id="ARBA00023002"/>
    </source>
</evidence>
<dbReference type="InterPro" id="IPR057326">
    <property type="entry name" value="KR_dom"/>
</dbReference>
<keyword evidence="2" id="KW-0560">Oxidoreductase</keyword>
<dbReference type="Pfam" id="PF00106">
    <property type="entry name" value="adh_short"/>
    <property type="match status" value="1"/>
</dbReference>
<keyword evidence="6" id="KW-1185">Reference proteome</keyword>
<dbReference type="EMBL" id="PKUS01000011">
    <property type="protein sequence ID" value="PLW68739.1"/>
    <property type="molecule type" value="Genomic_DNA"/>
</dbReference>
<feature type="domain" description="Ketoreductase" evidence="4">
    <location>
        <begin position="3"/>
        <end position="187"/>
    </location>
</feature>
<comment type="caution">
    <text evidence="5">The sequence shown here is derived from an EMBL/GenBank/DDBJ whole genome shotgun (WGS) entry which is preliminary data.</text>
</comment>
<dbReference type="RefSeq" id="WP_076001514.1">
    <property type="nucleotide sequence ID" value="NZ_PKUS01000011.1"/>
</dbReference>
<sequence length="244" mass="26562">MSKSVFITGASRGLGEGLARQFAARGYKLALTARSLEDLERLQAELQGQASQICIRALDVEEFDAVPVALRQCAEELGGLDIVIVNAGVAFSARIGEGNFEQMRKTIQVNLAAAMATSEAAVELFREQGQGQLVGITSVAALRGMRGQGAYSASKAGFSKYLEALRCETYSEPITVTELAPGYIDTDLNRALSSRPFVVSAEKGTRIMADLIERRVSFRYVPPWPWTLVAKLIKLLPISMLRKM</sequence>
<dbReference type="SUPFAM" id="SSF51735">
    <property type="entry name" value="NAD(P)-binding Rossmann-fold domains"/>
    <property type="match status" value="1"/>
</dbReference>
<dbReference type="InterPro" id="IPR002347">
    <property type="entry name" value="SDR_fam"/>
</dbReference>
<dbReference type="Gene3D" id="3.40.50.720">
    <property type="entry name" value="NAD(P)-binding Rossmann-like Domain"/>
    <property type="match status" value="1"/>
</dbReference>
<evidence type="ECO:0000259" key="4">
    <source>
        <dbReference type="SMART" id="SM00822"/>
    </source>
</evidence>
<dbReference type="InterPro" id="IPR036291">
    <property type="entry name" value="NAD(P)-bd_dom_sf"/>
</dbReference>
<dbReference type="GO" id="GO:0016020">
    <property type="term" value="C:membrane"/>
    <property type="evidence" value="ECO:0007669"/>
    <property type="project" value="TreeGrafter"/>
</dbReference>
<evidence type="ECO:0000256" key="3">
    <source>
        <dbReference type="RuleBase" id="RU000363"/>
    </source>
</evidence>
<dbReference type="AlphaFoldDB" id="A0A2N5X2N1"/>
<reference evidence="5 6" key="1">
    <citation type="submission" date="2018-01" db="EMBL/GenBank/DDBJ databases">
        <title>The draft genome sequence of Halioglobus lutimaris HF004.</title>
        <authorList>
            <person name="Du Z.-J."/>
            <person name="Shi M.-J."/>
        </authorList>
    </citation>
    <scope>NUCLEOTIDE SEQUENCE [LARGE SCALE GENOMIC DNA]</scope>
    <source>
        <strain evidence="5 6">HF004</strain>
    </source>
</reference>
<comment type="similarity">
    <text evidence="1 3">Belongs to the short-chain dehydrogenases/reductases (SDR) family.</text>
</comment>
<organism evidence="5 6">
    <name type="scientific">Pseudohalioglobus lutimaris</name>
    <dbReference type="NCBI Taxonomy" id="1737061"/>
    <lineage>
        <taxon>Bacteria</taxon>
        <taxon>Pseudomonadati</taxon>
        <taxon>Pseudomonadota</taxon>
        <taxon>Gammaproteobacteria</taxon>
        <taxon>Cellvibrionales</taxon>
        <taxon>Halieaceae</taxon>
        <taxon>Pseudohalioglobus</taxon>
    </lineage>
</organism>
<name>A0A2N5X2N1_9GAMM</name>
<dbReference type="PRINTS" id="PR00080">
    <property type="entry name" value="SDRFAMILY"/>
</dbReference>
<gene>
    <name evidence="5" type="ORF">C0039_10700</name>
</gene>
<protein>
    <submittedName>
        <fullName evidence="5">Short chain dehydrogenase</fullName>
    </submittedName>
</protein>
<evidence type="ECO:0000256" key="1">
    <source>
        <dbReference type="ARBA" id="ARBA00006484"/>
    </source>
</evidence>
<accession>A0A2N5X2N1</accession>
<evidence type="ECO:0000313" key="6">
    <source>
        <dbReference type="Proteomes" id="UP000235005"/>
    </source>
</evidence>
<dbReference type="SMART" id="SM00822">
    <property type="entry name" value="PKS_KR"/>
    <property type="match status" value="1"/>
</dbReference>
<dbReference type="OrthoDB" id="6503536at2"/>
<evidence type="ECO:0000313" key="5">
    <source>
        <dbReference type="EMBL" id="PLW68739.1"/>
    </source>
</evidence>
<dbReference type="NCBIfam" id="NF006099">
    <property type="entry name" value="PRK08251.1"/>
    <property type="match status" value="1"/>
</dbReference>
<dbReference type="PANTHER" id="PTHR44196">
    <property type="entry name" value="DEHYDROGENASE/REDUCTASE SDR FAMILY MEMBER 7B"/>
    <property type="match status" value="1"/>
</dbReference>
<dbReference type="GO" id="GO:0016491">
    <property type="term" value="F:oxidoreductase activity"/>
    <property type="evidence" value="ECO:0007669"/>
    <property type="project" value="UniProtKB-KW"/>
</dbReference>